<name>A0A1R4KA04_9MICO</name>
<gene>
    <name evidence="2" type="ORF">FM119_12435</name>
</gene>
<sequence>MGSVDARGSIDRLIADHPDWRGAVLAEARAVIPAADDRITEDWKWRGAPTWELDGILVVGGLFSRKVKLGFLYGASLPDPEGVFNGELGGSQRRSYELFEGDALNAAALRGLVRAAVARNEAARSARSSRP</sequence>
<organism evidence="2 3">
    <name type="scientific">Mycetocola reblochoni REB411</name>
    <dbReference type="NCBI Taxonomy" id="1255698"/>
    <lineage>
        <taxon>Bacteria</taxon>
        <taxon>Bacillati</taxon>
        <taxon>Actinomycetota</taxon>
        <taxon>Actinomycetes</taxon>
        <taxon>Micrococcales</taxon>
        <taxon>Microbacteriaceae</taxon>
        <taxon>Mycetocola</taxon>
    </lineage>
</organism>
<dbReference type="SUPFAM" id="SSF159888">
    <property type="entry name" value="YdhG-like"/>
    <property type="match status" value="1"/>
</dbReference>
<evidence type="ECO:0000259" key="1">
    <source>
        <dbReference type="Pfam" id="PF08818"/>
    </source>
</evidence>
<feature type="domain" description="YdhG-like" evidence="1">
    <location>
        <begin position="22"/>
        <end position="117"/>
    </location>
</feature>
<accession>A0A1R4KA04</accession>
<reference evidence="3" key="1">
    <citation type="submission" date="2017-02" db="EMBL/GenBank/DDBJ databases">
        <authorList>
            <person name="Dridi B."/>
        </authorList>
    </citation>
    <scope>NUCLEOTIDE SEQUENCE [LARGE SCALE GENOMIC DNA]</scope>
    <source>
        <strain evidence="3">EB411</strain>
    </source>
</reference>
<dbReference type="EMBL" id="FUKR01000072">
    <property type="protein sequence ID" value="SJN41127.1"/>
    <property type="molecule type" value="Genomic_DNA"/>
</dbReference>
<keyword evidence="3" id="KW-1185">Reference proteome</keyword>
<dbReference type="Proteomes" id="UP000196778">
    <property type="component" value="Unassembled WGS sequence"/>
</dbReference>
<evidence type="ECO:0000313" key="2">
    <source>
        <dbReference type="EMBL" id="SJN41127.1"/>
    </source>
</evidence>
<dbReference type="InterPro" id="IPR014922">
    <property type="entry name" value="YdhG-like"/>
</dbReference>
<evidence type="ECO:0000313" key="3">
    <source>
        <dbReference type="Proteomes" id="UP000196778"/>
    </source>
</evidence>
<proteinExistence type="predicted"/>
<dbReference type="Pfam" id="PF08818">
    <property type="entry name" value="DUF1801"/>
    <property type="match status" value="1"/>
</dbReference>
<protein>
    <recommendedName>
        <fullName evidence="1">YdhG-like domain-containing protein</fullName>
    </recommendedName>
</protein>
<dbReference type="AlphaFoldDB" id="A0A1R4KA04"/>